<feature type="transmembrane region" description="Helical" evidence="1">
    <location>
        <begin position="193"/>
        <end position="212"/>
    </location>
</feature>
<dbReference type="Pfam" id="PF09948">
    <property type="entry name" value="PpoB2"/>
    <property type="match status" value="1"/>
</dbReference>
<sequence>MSKMRLRLRAVLATAWSAPAPTLILLAIVGWWLFIGWHPGAHGALETGVTDGQVLFTPSAEQAHAGQNGHGSTFSAAVILPAVGMWLAMILAMSPPMLIREVGTLWRTSLRRNRTVRVLLFLFGYSLVWALAGLLAVPLNLATTGNIALIGCMAIAVLVWQFSSPRLRLLRRCHRTPALRAFGIDASRESLRYGLGSGALCVGLCGPAMVLVLLTGQFHVFTMAVAATILTIERYHPIARRRRSLLTRRWGSAPGYRSFTPIVR</sequence>
<organism evidence="2 3">
    <name type="scientific">Enteractinococcus helveticum</name>
    <dbReference type="NCBI Taxonomy" id="1837282"/>
    <lineage>
        <taxon>Bacteria</taxon>
        <taxon>Bacillati</taxon>
        <taxon>Actinomycetota</taxon>
        <taxon>Actinomycetes</taxon>
        <taxon>Micrococcales</taxon>
        <taxon>Micrococcaceae</taxon>
    </lineage>
</organism>
<name>A0A1B7LXL1_9MICC</name>
<keyword evidence="1" id="KW-0472">Membrane</keyword>
<proteinExistence type="predicted"/>
<keyword evidence="3" id="KW-1185">Reference proteome</keyword>
<dbReference type="STRING" id="1837282.A6F49_14220"/>
<gene>
    <name evidence="2" type="ORF">A6F49_14220</name>
</gene>
<keyword evidence="1" id="KW-0812">Transmembrane</keyword>
<dbReference type="EMBL" id="LXEY01000021">
    <property type="protein sequence ID" value="OAV59905.1"/>
    <property type="molecule type" value="Genomic_DNA"/>
</dbReference>
<feature type="transmembrane region" description="Helical" evidence="1">
    <location>
        <begin position="143"/>
        <end position="162"/>
    </location>
</feature>
<comment type="caution">
    <text evidence="2">The sequence shown here is derived from an EMBL/GenBank/DDBJ whole genome shotgun (WGS) entry which is preliminary data.</text>
</comment>
<feature type="transmembrane region" description="Helical" evidence="1">
    <location>
        <begin position="218"/>
        <end position="235"/>
    </location>
</feature>
<evidence type="ECO:0008006" key="4">
    <source>
        <dbReference type="Google" id="ProtNLM"/>
    </source>
</evidence>
<dbReference type="AlphaFoldDB" id="A0A1B7LXL1"/>
<keyword evidence="1" id="KW-1133">Transmembrane helix</keyword>
<accession>A0A1B7LXL1</accession>
<reference evidence="2 3" key="1">
    <citation type="submission" date="2016-04" db="EMBL/GenBank/DDBJ databases">
        <title>First whole genome shotgun sequence of the bacterium Enteractinococcus sp. strain UASWS1574.</title>
        <authorList>
            <person name="Crovadore J."/>
            <person name="Chablais R."/>
            <person name="Lefort F."/>
        </authorList>
    </citation>
    <scope>NUCLEOTIDE SEQUENCE [LARGE SCALE GENOMIC DNA]</scope>
    <source>
        <strain evidence="2 3">UASWS1574</strain>
    </source>
</reference>
<evidence type="ECO:0000313" key="3">
    <source>
        <dbReference type="Proteomes" id="UP000078292"/>
    </source>
</evidence>
<dbReference type="Proteomes" id="UP000078292">
    <property type="component" value="Unassembled WGS sequence"/>
</dbReference>
<protein>
    <recommendedName>
        <fullName evidence="4">Metal-binding protein</fullName>
    </recommendedName>
</protein>
<evidence type="ECO:0000313" key="2">
    <source>
        <dbReference type="EMBL" id="OAV59905.1"/>
    </source>
</evidence>
<dbReference type="InterPro" id="IPR018688">
    <property type="entry name" value="PpoB2-like"/>
</dbReference>
<feature type="transmembrane region" description="Helical" evidence="1">
    <location>
        <begin position="74"/>
        <end position="94"/>
    </location>
</feature>
<feature type="transmembrane region" description="Helical" evidence="1">
    <location>
        <begin position="115"/>
        <end position="137"/>
    </location>
</feature>
<evidence type="ECO:0000256" key="1">
    <source>
        <dbReference type="SAM" id="Phobius"/>
    </source>
</evidence>
<feature type="transmembrane region" description="Helical" evidence="1">
    <location>
        <begin position="12"/>
        <end position="34"/>
    </location>
</feature>